<evidence type="ECO:0000313" key="3">
    <source>
        <dbReference type="Proteomes" id="UP000595046"/>
    </source>
</evidence>
<dbReference type="KEGG" id="sbat:G4Z16_31365"/>
<sequence length="105" mass="11730">MLMQLLVICAWVVYLLGFLLLLAVLERFRSRRTLIRLILCTASLITSALMLWGATEADVPDSYADTSLTRLLDTAAGWLHNVLVVTALAVFVIAAIRGHSRFRTR</sequence>
<name>A0A7T1WWL3_9ACTN</name>
<feature type="transmembrane region" description="Helical" evidence="1">
    <location>
        <begin position="37"/>
        <end position="55"/>
    </location>
</feature>
<gene>
    <name evidence="2" type="ORF">G4Z16_31365</name>
</gene>
<reference evidence="3" key="1">
    <citation type="submission" date="2020-02" db="EMBL/GenBank/DDBJ databases">
        <title>Streptomyces sp. ASO4wet.</title>
        <authorList>
            <person name="Risdian C."/>
            <person name="Landwehr W."/>
            <person name="Schupp P."/>
            <person name="Wink J."/>
        </authorList>
    </citation>
    <scope>NUCLEOTIDE SEQUENCE [LARGE SCALE GENOMIC DNA]</scope>
    <source>
        <strain evidence="3">ASO4wet</strain>
    </source>
</reference>
<feature type="transmembrane region" description="Helical" evidence="1">
    <location>
        <begin position="6"/>
        <end position="25"/>
    </location>
</feature>
<feature type="transmembrane region" description="Helical" evidence="1">
    <location>
        <begin position="75"/>
        <end position="96"/>
    </location>
</feature>
<proteinExistence type="predicted"/>
<accession>A0A7T1WWL3</accession>
<organism evidence="2 3">
    <name type="scientific">Streptomyces bathyalis</name>
    <dbReference type="NCBI Taxonomy" id="2710756"/>
    <lineage>
        <taxon>Bacteria</taxon>
        <taxon>Bacillati</taxon>
        <taxon>Actinomycetota</taxon>
        <taxon>Actinomycetes</taxon>
        <taxon>Kitasatosporales</taxon>
        <taxon>Streptomycetaceae</taxon>
        <taxon>Streptomyces</taxon>
    </lineage>
</organism>
<protein>
    <submittedName>
        <fullName evidence="2">Uncharacterized protein</fullName>
    </submittedName>
</protein>
<dbReference type="EMBL" id="CP048882">
    <property type="protein sequence ID" value="QPP10180.1"/>
    <property type="molecule type" value="Genomic_DNA"/>
</dbReference>
<evidence type="ECO:0000256" key="1">
    <source>
        <dbReference type="SAM" id="Phobius"/>
    </source>
</evidence>
<dbReference type="RefSeq" id="WP_197353937.1">
    <property type="nucleotide sequence ID" value="NZ_CP048882.1"/>
</dbReference>
<keyword evidence="1" id="KW-0472">Membrane</keyword>
<keyword evidence="1" id="KW-0812">Transmembrane</keyword>
<keyword evidence="3" id="KW-1185">Reference proteome</keyword>
<dbReference type="AlphaFoldDB" id="A0A7T1WWL3"/>
<dbReference type="Proteomes" id="UP000595046">
    <property type="component" value="Chromosome"/>
</dbReference>
<keyword evidence="1" id="KW-1133">Transmembrane helix</keyword>
<evidence type="ECO:0000313" key="2">
    <source>
        <dbReference type="EMBL" id="QPP10180.1"/>
    </source>
</evidence>